<sequence length="261" mass="30109">MMAESAPSSCPPEPHMIRSSAILEGSPEQFPRTLSDIAIDDTERMKPKRLEKLRNAVFDVIPVGVDNSRLLSRVGERVQFHPDLAQPDSNSRHVYVVCNPHWPLTLLCDHWSLYTQGHFYHLTTILGHQDLSSKYTLDYKNYDEKRRKRCLIAFQVGKTNYTNDEIYKVASWVIKQMPIYHRFSDNCQMFVIALMERIVMTKRDFASFVGNGIQLVEWDIGRSTSISRSGNSHQSCFQNGFELSSGVTEVFWVRKSPARYL</sequence>
<accession>A0A8H7AHI8</accession>
<proteinExistence type="predicted"/>
<comment type="caution">
    <text evidence="1">The sequence shown here is derived from an EMBL/GenBank/DDBJ whole genome shotgun (WGS) entry which is preliminary data.</text>
</comment>
<evidence type="ECO:0000313" key="1">
    <source>
        <dbReference type="EMBL" id="KAF7505250.1"/>
    </source>
</evidence>
<keyword evidence="2" id="KW-1185">Reference proteome</keyword>
<organism evidence="1 2">
    <name type="scientific">Endocarpon pusillum</name>
    <dbReference type="NCBI Taxonomy" id="364733"/>
    <lineage>
        <taxon>Eukaryota</taxon>
        <taxon>Fungi</taxon>
        <taxon>Dikarya</taxon>
        <taxon>Ascomycota</taxon>
        <taxon>Pezizomycotina</taxon>
        <taxon>Eurotiomycetes</taxon>
        <taxon>Chaetothyriomycetidae</taxon>
        <taxon>Verrucariales</taxon>
        <taxon>Verrucariaceae</taxon>
        <taxon>Endocarpon</taxon>
    </lineage>
</organism>
<evidence type="ECO:0008006" key="3">
    <source>
        <dbReference type="Google" id="ProtNLM"/>
    </source>
</evidence>
<gene>
    <name evidence="1" type="ORF">GJ744_001113</name>
</gene>
<dbReference type="EMBL" id="JAACFV010000114">
    <property type="protein sequence ID" value="KAF7505250.1"/>
    <property type="molecule type" value="Genomic_DNA"/>
</dbReference>
<dbReference type="Proteomes" id="UP000606974">
    <property type="component" value="Unassembled WGS sequence"/>
</dbReference>
<protein>
    <recommendedName>
        <fullName evidence="3">PPPDE domain-containing protein</fullName>
    </recommendedName>
</protein>
<evidence type="ECO:0000313" key="2">
    <source>
        <dbReference type="Proteomes" id="UP000606974"/>
    </source>
</evidence>
<dbReference type="AlphaFoldDB" id="A0A8H7AHI8"/>
<dbReference type="OrthoDB" id="3495677at2759"/>
<name>A0A8H7AHI8_9EURO</name>
<reference evidence="1" key="1">
    <citation type="submission" date="2020-02" db="EMBL/GenBank/DDBJ databases">
        <authorList>
            <person name="Palmer J.M."/>
        </authorList>
    </citation>
    <scope>NUCLEOTIDE SEQUENCE</scope>
    <source>
        <strain evidence="1">EPUS1.4</strain>
        <tissue evidence="1">Thallus</tissue>
    </source>
</reference>